<dbReference type="SUPFAM" id="SSF52540">
    <property type="entry name" value="P-loop containing nucleoside triphosphate hydrolases"/>
    <property type="match status" value="1"/>
</dbReference>
<dbReference type="RefSeq" id="WP_074699836.1">
    <property type="nucleotide sequence ID" value="NZ_CP018863.1"/>
</dbReference>
<organism evidence="2 3">
    <name type="scientific">Crystallibacter crystallopoietes</name>
    <dbReference type="NCBI Taxonomy" id="37928"/>
    <lineage>
        <taxon>Bacteria</taxon>
        <taxon>Bacillati</taxon>
        <taxon>Actinomycetota</taxon>
        <taxon>Actinomycetes</taxon>
        <taxon>Micrococcales</taxon>
        <taxon>Micrococcaceae</taxon>
        <taxon>Crystallibacter</taxon>
    </lineage>
</organism>
<dbReference type="AlphaFoldDB" id="A0A1H1BJM2"/>
<evidence type="ECO:0000313" key="3">
    <source>
        <dbReference type="Proteomes" id="UP000181917"/>
    </source>
</evidence>
<dbReference type="InterPro" id="IPR027417">
    <property type="entry name" value="P-loop_NTPase"/>
</dbReference>
<evidence type="ECO:0000313" key="2">
    <source>
        <dbReference type="EMBL" id="SDQ52184.1"/>
    </source>
</evidence>
<dbReference type="Pfam" id="PF13304">
    <property type="entry name" value="AAA_21"/>
    <property type="match status" value="1"/>
</dbReference>
<dbReference type="EMBL" id="FNKH01000002">
    <property type="protein sequence ID" value="SDQ52184.1"/>
    <property type="molecule type" value="Genomic_DNA"/>
</dbReference>
<protein>
    <submittedName>
        <fullName evidence="2">AAA domain-containing protein, putative AbiEii toxin, Type IV TA system</fullName>
    </submittedName>
</protein>
<sequence length="427" mass="47210">MKVTQREIRSIEAHGVLGEFSYVVEYPTRVDPDRMRLIYAPNGRGKTNFLRAVSAALTPTPDSLQSLIEIPFARLTIAFANGGLISIDRDEDVVGQFTASASVGTNEEAFSISVDPTELSGRMYRRIWDTRADFSSYSDAVAQLSPGAIFIGDDRLAPLPSDEVRDSVRNENNSYAASRRRQGSVSRLLETVERMLTQEALAGLSSESEQTGIYAQITRTTLEGSNPILASEARAALEEQIESLLERGTPLERYGLLSMRQVHDISDQITGARANDKNLRAVHTVLRPYLDSLQDQITALSPAQKLIDTYVTSVNHFLDRKELRFTASRGIRLVGRDGNNLHPESLSSGERHLLLLLSQAVLATGERPLVIVDEPELSLGIEWQRDLLPEMLRCSAPGQVQFLVASHSLQVMNAVSLEDIVRPSEPQ</sequence>
<reference evidence="2 3" key="1">
    <citation type="submission" date="2016-10" db="EMBL/GenBank/DDBJ databases">
        <authorList>
            <person name="de Groot N.N."/>
        </authorList>
    </citation>
    <scope>NUCLEOTIDE SEQUENCE [LARGE SCALE GENOMIC DNA]</scope>
    <source>
        <strain evidence="2 3">DSM 20117</strain>
    </source>
</reference>
<name>A0A1H1BJM2_9MICC</name>
<dbReference type="InterPro" id="IPR003959">
    <property type="entry name" value="ATPase_AAA_core"/>
</dbReference>
<feature type="domain" description="ATPase AAA-type core" evidence="1">
    <location>
        <begin position="291"/>
        <end position="413"/>
    </location>
</feature>
<gene>
    <name evidence="2" type="ORF">SAMN04489742_1448</name>
</gene>
<dbReference type="GO" id="GO:0005524">
    <property type="term" value="F:ATP binding"/>
    <property type="evidence" value="ECO:0007669"/>
    <property type="project" value="InterPro"/>
</dbReference>
<dbReference type="Gene3D" id="3.40.50.300">
    <property type="entry name" value="P-loop containing nucleotide triphosphate hydrolases"/>
    <property type="match status" value="1"/>
</dbReference>
<dbReference type="PANTHER" id="PTHR43581:SF2">
    <property type="entry name" value="EXCINUCLEASE ATPASE SUBUNIT"/>
    <property type="match status" value="1"/>
</dbReference>
<evidence type="ECO:0000259" key="1">
    <source>
        <dbReference type="Pfam" id="PF13304"/>
    </source>
</evidence>
<dbReference type="PANTHER" id="PTHR43581">
    <property type="entry name" value="ATP/GTP PHOSPHATASE"/>
    <property type="match status" value="1"/>
</dbReference>
<dbReference type="GO" id="GO:0016887">
    <property type="term" value="F:ATP hydrolysis activity"/>
    <property type="evidence" value="ECO:0007669"/>
    <property type="project" value="InterPro"/>
</dbReference>
<dbReference type="KEGG" id="acry:AC20117_10120"/>
<proteinExistence type="predicted"/>
<dbReference type="Proteomes" id="UP000181917">
    <property type="component" value="Unassembled WGS sequence"/>
</dbReference>
<keyword evidence="3" id="KW-1185">Reference proteome</keyword>
<dbReference type="InterPro" id="IPR051396">
    <property type="entry name" value="Bact_Antivir_Def_Nuclease"/>
</dbReference>
<dbReference type="OrthoDB" id="9815944at2"/>
<dbReference type="STRING" id="37928.SAMN04489742_1448"/>
<accession>A0A1H1BJM2</accession>